<dbReference type="RefSeq" id="WP_262844514.1">
    <property type="nucleotide sequence ID" value="NZ_JANZYP010000029.1"/>
</dbReference>
<comment type="caution">
    <text evidence="2">The sequence shown here is derived from an EMBL/GenBank/DDBJ whole genome shotgun (WGS) entry which is preliminary data.</text>
</comment>
<evidence type="ECO:0000313" key="2">
    <source>
        <dbReference type="EMBL" id="MFC4588259.1"/>
    </source>
</evidence>
<dbReference type="PANTHER" id="PTHR43610:SF1">
    <property type="entry name" value="N-ACETYLTRANSFERASE DOMAIN-CONTAINING PROTEIN"/>
    <property type="match status" value="1"/>
</dbReference>
<name>A0ABV9EHF9_9ACTN</name>
<dbReference type="Gene3D" id="3.40.630.30">
    <property type="match status" value="1"/>
</dbReference>
<dbReference type="InterPro" id="IPR000182">
    <property type="entry name" value="GNAT_dom"/>
</dbReference>
<keyword evidence="2" id="KW-0012">Acyltransferase</keyword>
<dbReference type="PROSITE" id="PS51186">
    <property type="entry name" value="GNAT"/>
    <property type="match status" value="1"/>
</dbReference>
<dbReference type="EC" id="2.3.-.-" evidence="2"/>
<protein>
    <submittedName>
        <fullName evidence="2">GNAT family N-acetyltransferase</fullName>
        <ecNumber evidence="2">2.3.-.-</ecNumber>
    </submittedName>
</protein>
<reference evidence="3" key="1">
    <citation type="journal article" date="2019" name="Int. J. Syst. Evol. Microbiol.">
        <title>The Global Catalogue of Microorganisms (GCM) 10K type strain sequencing project: providing services to taxonomists for standard genome sequencing and annotation.</title>
        <authorList>
            <consortium name="The Broad Institute Genomics Platform"/>
            <consortium name="The Broad Institute Genome Sequencing Center for Infectious Disease"/>
            <person name="Wu L."/>
            <person name="Ma J."/>
        </authorList>
    </citation>
    <scope>NUCLEOTIDE SEQUENCE [LARGE SCALE GENOMIC DNA]</scope>
    <source>
        <strain evidence="3">CCUG 49560</strain>
    </source>
</reference>
<dbReference type="Pfam" id="PF13302">
    <property type="entry name" value="Acetyltransf_3"/>
    <property type="match status" value="1"/>
</dbReference>
<dbReference type="SUPFAM" id="SSF55729">
    <property type="entry name" value="Acyl-CoA N-acyltransferases (Nat)"/>
    <property type="match status" value="1"/>
</dbReference>
<evidence type="ECO:0000259" key="1">
    <source>
        <dbReference type="PROSITE" id="PS51186"/>
    </source>
</evidence>
<organism evidence="2 3">
    <name type="scientific">Sphaerisporangium corydalis</name>
    <dbReference type="NCBI Taxonomy" id="1441875"/>
    <lineage>
        <taxon>Bacteria</taxon>
        <taxon>Bacillati</taxon>
        <taxon>Actinomycetota</taxon>
        <taxon>Actinomycetes</taxon>
        <taxon>Streptosporangiales</taxon>
        <taxon>Streptosporangiaceae</taxon>
        <taxon>Sphaerisporangium</taxon>
    </lineage>
</organism>
<sequence>MRIEPVVLEGKVVRLEPLGDGHVAGLTDAARHDEVWTYMDEPAPHVAGLVADALDEQRRGERLAFAIVERRTGLAIGSISYIDIQPAHRGLEIGWAWVTPSRWRTGAARDAAFLLMRHAFDRLDAIRVVFKTDSRNVRSQRAIEGLGATREGVFRNHRILRDGYVRHSVYYSVIREEWPNVRGVFEAGQQAY</sequence>
<dbReference type="InterPro" id="IPR016181">
    <property type="entry name" value="Acyl_CoA_acyltransferase"/>
</dbReference>
<evidence type="ECO:0000313" key="3">
    <source>
        <dbReference type="Proteomes" id="UP001595891"/>
    </source>
</evidence>
<proteinExistence type="predicted"/>
<dbReference type="GO" id="GO:0016746">
    <property type="term" value="F:acyltransferase activity"/>
    <property type="evidence" value="ECO:0007669"/>
    <property type="project" value="UniProtKB-KW"/>
</dbReference>
<keyword evidence="2" id="KW-0808">Transferase</keyword>
<dbReference type="Proteomes" id="UP001595891">
    <property type="component" value="Unassembled WGS sequence"/>
</dbReference>
<gene>
    <name evidence="2" type="ORF">ACFO8L_19375</name>
</gene>
<dbReference type="EMBL" id="JBHSFN010000011">
    <property type="protein sequence ID" value="MFC4588259.1"/>
    <property type="molecule type" value="Genomic_DNA"/>
</dbReference>
<dbReference type="PANTHER" id="PTHR43610">
    <property type="entry name" value="BLL6696 PROTEIN"/>
    <property type="match status" value="1"/>
</dbReference>
<accession>A0ABV9EHF9</accession>
<feature type="domain" description="N-acetyltransferase" evidence="1">
    <location>
        <begin position="21"/>
        <end position="176"/>
    </location>
</feature>
<keyword evidence="3" id="KW-1185">Reference proteome</keyword>